<dbReference type="InterPro" id="IPR001227">
    <property type="entry name" value="Ac_transferase_dom_sf"/>
</dbReference>
<evidence type="ECO:0000259" key="1">
    <source>
        <dbReference type="PROSITE" id="PS52004"/>
    </source>
</evidence>
<dbReference type="Gene3D" id="3.40.366.10">
    <property type="entry name" value="Malonyl-Coenzyme A Acyl Carrier Protein, domain 2"/>
    <property type="match status" value="1"/>
</dbReference>
<dbReference type="InterPro" id="IPR014030">
    <property type="entry name" value="Ketoacyl_synth_N"/>
</dbReference>
<dbReference type="PANTHER" id="PTHR43775">
    <property type="entry name" value="FATTY ACID SYNTHASE"/>
    <property type="match status" value="1"/>
</dbReference>
<proteinExistence type="predicted"/>
<dbReference type="GO" id="GO:0004312">
    <property type="term" value="F:fatty acid synthase activity"/>
    <property type="evidence" value="ECO:0007669"/>
    <property type="project" value="TreeGrafter"/>
</dbReference>
<dbReference type="Gene3D" id="3.40.47.10">
    <property type="match status" value="2"/>
</dbReference>
<dbReference type="GO" id="GO:0006633">
    <property type="term" value="P:fatty acid biosynthetic process"/>
    <property type="evidence" value="ECO:0007669"/>
    <property type="project" value="TreeGrafter"/>
</dbReference>
<organism evidence="2 3">
    <name type="scientific">Parthenolecanium corni</name>
    <dbReference type="NCBI Taxonomy" id="536013"/>
    <lineage>
        <taxon>Eukaryota</taxon>
        <taxon>Metazoa</taxon>
        <taxon>Ecdysozoa</taxon>
        <taxon>Arthropoda</taxon>
        <taxon>Hexapoda</taxon>
        <taxon>Insecta</taxon>
        <taxon>Pterygota</taxon>
        <taxon>Neoptera</taxon>
        <taxon>Paraneoptera</taxon>
        <taxon>Hemiptera</taxon>
        <taxon>Sternorrhyncha</taxon>
        <taxon>Coccoidea</taxon>
        <taxon>Coccidae</taxon>
        <taxon>Parthenolecanium</taxon>
    </lineage>
</organism>
<dbReference type="InterPro" id="IPR050091">
    <property type="entry name" value="PKS_NRPS_Biosynth_Enz"/>
</dbReference>
<dbReference type="Proteomes" id="UP001367676">
    <property type="component" value="Unassembled WGS sequence"/>
</dbReference>
<feature type="domain" description="Ketosynthase family 3 (KS3)" evidence="1">
    <location>
        <begin position="4"/>
        <end position="520"/>
    </location>
</feature>
<dbReference type="Gene3D" id="3.90.180.10">
    <property type="entry name" value="Medium-chain alcohol dehydrogenases, catalytic domain"/>
    <property type="match status" value="1"/>
</dbReference>
<dbReference type="SUPFAM" id="SSF52151">
    <property type="entry name" value="FabD/lysophospholipase-like"/>
    <property type="match status" value="1"/>
</dbReference>
<sequence length="1586" mass="177428">MAFKFDVVVSGISGRFPECNDIDTFKKKLYKGNSNEFITSDDRKWNPGFRLNRFGDKAAVPNATGKFKQEIEFDYRMFKYNQLYARSTDVINRKVSEVSFEAIVDAVLKSALDNNFMFMMKYFHTFWETTQSTSSWCLLGHANRLKVGRNKLGRNSPLFPASDRNSPTPISCVPAFTIEAAVAPATKPLLFVAVRWQRKTDSPLDSRGGVQPISRSRSASGINPYSLDGANIGVFFMSGMSERESQLISSNMKNHIFVLGCAKTMGPNRLSYVLNFTGPSYSLNTDPIGGLEALKIAKEQISNGTLEAAVVLAVSHISNPKFSYQYMNLDLLSLEGISRSFDKNANGFVRSESVVAFFLQRKQDAKRQYAKFIFCDTIFEGLSSHSLLGYDEQYLKNSLNKMYERNAEDTLAENVAFLELTGSAVKKLESIEANAVTDILCKQRTTPLMVGSVMSCVGNTEAASGLLSVLKTLLVLDSQNIPPNANLSEVAEKKTELDGNIAAVNTIGLWGMVNHAVFQNNASRKQKNNFDNIPRLILLSGRTAEGLGQVLKKIEFDSFNEDTVALINEVFHKNMPFHIYRGFTILPKTEKMTAVLDESGSPKRPVCFIFSGMGSQWNGMGKQLLDLPIIAEVIKRCDAVLRPKSVDIYKVLLSEDLTIFDDITMSFVGIICIQIALVEVLKKLNIVPDLILGHSVGEMGCAYADGCITVEQAVLGSYARGIASTSTKTIRGMMAAVGQGFDEIKNNLPPSIEVACHNAINSCTLSGPASDVDVFVERLKKQGIFAKSVNVANIAYHSQYIAPAAPNLLQLLKQIIPEPKKRSSKWISSSIPKSEWHLPLAHQCSAEYLTNNLLKPVLFEEACRHIPKDAICVEIAPHGLLQAILKRSLPETCTNISLTLRSTKKDNLNYLLSSIGELYVAGCEPAVNNLYPSIKFPVHRGTPSISPYCTWFHGDIDKIQLPYWKPEKLTHAPVIRECNTTECPLSSSMDRCIGKNEIVICTQLDSTSLTLMFSKKKRHSIKYLFVSKTQDSTNNIESRLLSVAMCNLPKSILKNQDWGSYIYLPTNHISSMDKIADNEQYINNIQPSIPISKVDPILTWMVPDEWKLAEAVTVPVIYAHAYSIMRIIERSWYRPTLSVVIVTDSKNIFSKSLINLFLMKKTQIYIVTPDEDNVMDLQSEFSSLNRSNFIIPTNGNFDHIVLLKTKGEGANVLVNFLPGSKNVISSMNCISCMSQVIETVESNMNEDTELGLYPFLKFCSFFVIPCRITYFLNLPDIEKMYLQKAIEEGILSGLVKPVPQKPNTVAVGKLKEYNKRSGDACVKIIEWLRKKDASNFVVILEKFLTNPRILAQMNRLLCDKNIIISFKTLNMLNSQGNVDQLIAETSELAPLDSVFFVSVHLNTIQKTGPVTLIGETWNAAVAIELSSMIKNSGRDFKLFILEGDPIEWKNTINNLNLTNHREFENILSELYGDKIMEHLYPQKVEAKDQHHPIKIISNGNQPVNSAHVHRCLKLLKRQLINAHEYSLDHHMIENTVFFSKQSTHDTTLTLSNSSDVIHINEDGYDSFKQSSAIKKIIHKQAMFAWL</sequence>
<dbReference type="InterPro" id="IPR020841">
    <property type="entry name" value="PKS_Beta-ketoAc_synthase_dom"/>
</dbReference>
<dbReference type="InterPro" id="IPR014031">
    <property type="entry name" value="Ketoacyl_synth_C"/>
</dbReference>
<dbReference type="Gene3D" id="3.30.70.3290">
    <property type="match status" value="1"/>
</dbReference>
<gene>
    <name evidence="2" type="ORF">V9T40_014446</name>
</gene>
<dbReference type="InterPro" id="IPR016039">
    <property type="entry name" value="Thiolase-like"/>
</dbReference>
<dbReference type="InterPro" id="IPR016036">
    <property type="entry name" value="Malonyl_transacylase_ACP-bd"/>
</dbReference>
<evidence type="ECO:0000313" key="2">
    <source>
        <dbReference type="EMBL" id="KAK7571974.1"/>
    </source>
</evidence>
<protein>
    <recommendedName>
        <fullName evidence="1">Ketosynthase family 3 (KS3) domain-containing protein</fullName>
    </recommendedName>
</protein>
<dbReference type="SUPFAM" id="SSF53901">
    <property type="entry name" value="Thiolase-like"/>
    <property type="match status" value="3"/>
</dbReference>
<name>A0AAN9T392_9HEMI</name>
<dbReference type="Pfam" id="PF16197">
    <property type="entry name" value="KAsynt_C_assoc"/>
    <property type="match status" value="1"/>
</dbReference>
<comment type="caution">
    <text evidence="2">The sequence shown here is derived from an EMBL/GenBank/DDBJ whole genome shotgun (WGS) entry which is preliminary data.</text>
</comment>
<reference evidence="2 3" key="1">
    <citation type="submission" date="2024-03" db="EMBL/GenBank/DDBJ databases">
        <title>Adaptation during the transition from Ophiocordyceps entomopathogen to insect associate is accompanied by gene loss and intensified selection.</title>
        <authorList>
            <person name="Ward C.M."/>
            <person name="Onetto C.A."/>
            <person name="Borneman A.R."/>
        </authorList>
    </citation>
    <scope>NUCLEOTIDE SEQUENCE [LARGE SCALE GENOMIC DNA]</scope>
    <source>
        <strain evidence="2">AWRI1</strain>
        <tissue evidence="2">Single Adult Female</tissue>
    </source>
</reference>
<dbReference type="Pfam" id="PF02801">
    <property type="entry name" value="Ketoacyl-synt_C"/>
    <property type="match status" value="1"/>
</dbReference>
<dbReference type="InterPro" id="IPR016035">
    <property type="entry name" value="Acyl_Trfase/lysoPLipase"/>
</dbReference>
<dbReference type="EMBL" id="JBBCAQ010000038">
    <property type="protein sequence ID" value="KAK7571974.1"/>
    <property type="molecule type" value="Genomic_DNA"/>
</dbReference>
<dbReference type="Pfam" id="PF00698">
    <property type="entry name" value="Acyl_transf_1"/>
    <property type="match status" value="1"/>
</dbReference>
<dbReference type="InterPro" id="IPR032821">
    <property type="entry name" value="PKS_assoc"/>
</dbReference>
<dbReference type="InterPro" id="IPR014043">
    <property type="entry name" value="Acyl_transferase_dom"/>
</dbReference>
<dbReference type="PROSITE" id="PS52004">
    <property type="entry name" value="KS3_2"/>
    <property type="match status" value="1"/>
</dbReference>
<dbReference type="Pfam" id="PF00109">
    <property type="entry name" value="ketoacyl-synt"/>
    <property type="match status" value="2"/>
</dbReference>
<accession>A0AAN9T392</accession>
<evidence type="ECO:0000313" key="3">
    <source>
        <dbReference type="Proteomes" id="UP001367676"/>
    </source>
</evidence>
<dbReference type="SMART" id="SM00827">
    <property type="entry name" value="PKS_AT"/>
    <property type="match status" value="1"/>
</dbReference>
<dbReference type="SMART" id="SM00825">
    <property type="entry name" value="PKS_KS"/>
    <property type="match status" value="1"/>
</dbReference>
<keyword evidence="3" id="KW-1185">Reference proteome</keyword>
<dbReference type="SUPFAM" id="SSF55048">
    <property type="entry name" value="Probable ACP-binding domain of malonyl-CoA ACP transacylase"/>
    <property type="match status" value="1"/>
</dbReference>
<dbReference type="PANTHER" id="PTHR43775:SF23">
    <property type="entry name" value="FATTY ACID SYNTHASE 3"/>
    <property type="match status" value="1"/>
</dbReference>